<evidence type="ECO:0000313" key="1">
    <source>
        <dbReference type="EMBL" id="CAF1115078.1"/>
    </source>
</evidence>
<accession>A0A814Q6I9</accession>
<gene>
    <name evidence="1" type="ORF">IZO911_LOCUS23817</name>
</gene>
<reference evidence="1" key="1">
    <citation type="submission" date="2021-02" db="EMBL/GenBank/DDBJ databases">
        <authorList>
            <person name="Nowell W R."/>
        </authorList>
    </citation>
    <scope>NUCLEOTIDE SEQUENCE</scope>
</reference>
<dbReference type="EMBL" id="CAJNOE010000279">
    <property type="protein sequence ID" value="CAF1115078.1"/>
    <property type="molecule type" value="Genomic_DNA"/>
</dbReference>
<dbReference type="AlphaFoldDB" id="A0A814Q6I9"/>
<comment type="caution">
    <text evidence="1">The sequence shown here is derived from an EMBL/GenBank/DDBJ whole genome shotgun (WGS) entry which is preliminary data.</text>
</comment>
<dbReference type="Proteomes" id="UP000663860">
    <property type="component" value="Unassembled WGS sequence"/>
</dbReference>
<proteinExistence type="predicted"/>
<protein>
    <submittedName>
        <fullName evidence="1">Uncharacterized protein</fullName>
    </submittedName>
</protein>
<name>A0A814Q6I9_9BILA</name>
<evidence type="ECO:0000313" key="2">
    <source>
        <dbReference type="Proteomes" id="UP000663860"/>
    </source>
</evidence>
<organism evidence="1 2">
    <name type="scientific">Adineta steineri</name>
    <dbReference type="NCBI Taxonomy" id="433720"/>
    <lineage>
        <taxon>Eukaryota</taxon>
        <taxon>Metazoa</taxon>
        <taxon>Spiralia</taxon>
        <taxon>Gnathifera</taxon>
        <taxon>Rotifera</taxon>
        <taxon>Eurotatoria</taxon>
        <taxon>Bdelloidea</taxon>
        <taxon>Adinetida</taxon>
        <taxon>Adinetidae</taxon>
        <taxon>Adineta</taxon>
    </lineage>
</organism>
<sequence>MPRAGIEPASSGPQPDVLPLYYRGEIILPNSNFYWKGDSHKYKKNLIHDFNSQQKKNRMPRAGIGPASSGPQPDVLPLYYRGEITLPNLDFYWKRISCNSKTILLMISILNEKKIRMPRAGIGPAYSGPQPDVIPLYYRGERTLPN</sequence>